<dbReference type="STRING" id="7897.ENSLACP00000013698"/>
<feature type="domain" description="Fibronectin type-III" evidence="13">
    <location>
        <begin position="897"/>
        <end position="994"/>
    </location>
</feature>
<dbReference type="FunCoup" id="H3AVM7">
    <property type="interactions" value="34"/>
</dbReference>
<keyword evidence="7" id="KW-0539">Nucleus</keyword>
<dbReference type="PANTHER" id="PTHR13817">
    <property type="entry name" value="TITIN"/>
    <property type="match status" value="1"/>
</dbReference>
<dbReference type="FunFam" id="2.60.40.10:FF:000080">
    <property type="entry name" value="Myosin light chain kinase, smooth muscle"/>
    <property type="match status" value="1"/>
</dbReference>
<dbReference type="PANTHER" id="PTHR13817:SF181">
    <property type="entry name" value="IMMUNOGLOBULIN-LIKE AND FIBRONECTIN TYPE III DOMAIN-CONTAINING PROTEIN 1"/>
    <property type="match status" value="1"/>
</dbReference>
<dbReference type="EMBL" id="AFYH01065406">
    <property type="status" value="NOT_ANNOTATED_CDS"/>
    <property type="molecule type" value="Genomic_DNA"/>
</dbReference>
<dbReference type="InterPro" id="IPR040849">
    <property type="entry name" value="MyBP-C_THB"/>
</dbReference>
<evidence type="ECO:0000256" key="8">
    <source>
        <dbReference type="ARBA" id="ARBA00023319"/>
    </source>
</evidence>
<dbReference type="InterPro" id="IPR013783">
    <property type="entry name" value="Ig-like_fold"/>
</dbReference>
<feature type="region of interest" description="Disordered" evidence="11">
    <location>
        <begin position="437"/>
        <end position="695"/>
    </location>
</feature>
<dbReference type="InterPro" id="IPR050964">
    <property type="entry name" value="Striated_Muscle_Regulatory"/>
</dbReference>
<dbReference type="GO" id="GO:0030018">
    <property type="term" value="C:Z disc"/>
    <property type="evidence" value="ECO:0007669"/>
    <property type="project" value="UniProtKB-SubCell"/>
</dbReference>
<dbReference type="InParanoid" id="H3AVM7"/>
<organism evidence="14 15">
    <name type="scientific">Latimeria chalumnae</name>
    <name type="common">Coelacanth</name>
    <dbReference type="NCBI Taxonomy" id="7897"/>
    <lineage>
        <taxon>Eukaryota</taxon>
        <taxon>Metazoa</taxon>
        <taxon>Chordata</taxon>
        <taxon>Craniata</taxon>
        <taxon>Vertebrata</taxon>
        <taxon>Euteleostomi</taxon>
        <taxon>Coelacanthiformes</taxon>
        <taxon>Coelacanthidae</taxon>
        <taxon>Latimeria</taxon>
    </lineage>
</organism>
<comment type="similarity">
    <text evidence="3">Belongs to the protein kinase superfamily. CAMK Ser/Thr protein kinase family.</text>
</comment>
<accession>H3AVM7</accession>
<reference evidence="14" key="3">
    <citation type="submission" date="2025-09" db="UniProtKB">
        <authorList>
            <consortium name="Ensembl"/>
        </authorList>
    </citation>
    <scope>IDENTIFICATION</scope>
</reference>
<evidence type="ECO:0000259" key="12">
    <source>
        <dbReference type="PROSITE" id="PS50835"/>
    </source>
</evidence>
<dbReference type="EMBL" id="AFYH01065409">
    <property type="status" value="NOT_ANNOTATED_CDS"/>
    <property type="molecule type" value="Genomic_DNA"/>
</dbReference>
<dbReference type="InterPro" id="IPR036179">
    <property type="entry name" value="Ig-like_dom_sf"/>
</dbReference>
<feature type="compositionally biased region" description="Gly residues" evidence="11">
    <location>
        <begin position="460"/>
        <end position="496"/>
    </location>
</feature>
<evidence type="ECO:0000256" key="7">
    <source>
        <dbReference type="ARBA" id="ARBA00023242"/>
    </source>
</evidence>
<feature type="compositionally biased region" description="Basic and acidic residues" evidence="11">
    <location>
        <begin position="447"/>
        <end position="459"/>
    </location>
</feature>
<dbReference type="SMART" id="SM00408">
    <property type="entry name" value="IGc2"/>
    <property type="match status" value="4"/>
</dbReference>
<dbReference type="GeneTree" id="ENSGT00940000160123"/>
<evidence type="ECO:0000256" key="3">
    <source>
        <dbReference type="ARBA" id="ARBA00006692"/>
    </source>
</evidence>
<feature type="domain" description="Ig-like" evidence="12">
    <location>
        <begin position="1407"/>
        <end position="1497"/>
    </location>
</feature>
<feature type="domain" description="Ig-like" evidence="12">
    <location>
        <begin position="705"/>
        <end position="791"/>
    </location>
</feature>
<keyword evidence="5" id="KW-0677">Repeat</keyword>
<dbReference type="PROSITE" id="PS50853">
    <property type="entry name" value="FN3"/>
    <property type="match status" value="4"/>
</dbReference>
<protein>
    <recommendedName>
        <fullName evidence="10">Immunoglobulin-like and fibronectin type III domain-containing protein 1</fullName>
    </recommendedName>
</protein>
<gene>
    <name evidence="14" type="primary">IGFN1.3</name>
</gene>
<proteinExistence type="inferred from homology"/>
<dbReference type="InterPro" id="IPR003598">
    <property type="entry name" value="Ig_sub2"/>
</dbReference>
<feature type="domain" description="Fibronectin type-III" evidence="13">
    <location>
        <begin position="997"/>
        <end position="1092"/>
    </location>
</feature>
<dbReference type="eggNOG" id="KOG0613">
    <property type="taxonomic scope" value="Eukaryota"/>
</dbReference>
<dbReference type="FunFam" id="2.60.40.10:FF:000031">
    <property type="entry name" value="Myosin-binding protein C, slow type"/>
    <property type="match status" value="1"/>
</dbReference>
<feature type="compositionally biased region" description="Gly residues" evidence="11">
    <location>
        <begin position="569"/>
        <end position="578"/>
    </location>
</feature>
<dbReference type="InterPro" id="IPR036116">
    <property type="entry name" value="FN3_sf"/>
</dbReference>
<dbReference type="Gene3D" id="2.60.40.10">
    <property type="entry name" value="Immunoglobulins"/>
    <property type="match status" value="11"/>
</dbReference>
<dbReference type="FunFam" id="2.60.40.10:FF:001401">
    <property type="entry name" value="immunoglobulin-like and fibronectin type III domain-containing protein 1"/>
    <property type="match status" value="1"/>
</dbReference>
<feature type="domain" description="Ig-like" evidence="12">
    <location>
        <begin position="26"/>
        <end position="104"/>
    </location>
</feature>
<keyword evidence="8" id="KW-0393">Immunoglobulin domain</keyword>
<dbReference type="InterPro" id="IPR007110">
    <property type="entry name" value="Ig-like_dom"/>
</dbReference>
<feature type="region of interest" description="Disordered" evidence="11">
    <location>
        <begin position="1074"/>
        <end position="1104"/>
    </location>
</feature>
<dbReference type="SUPFAM" id="SSF49265">
    <property type="entry name" value="Fibronectin type III"/>
    <property type="match status" value="2"/>
</dbReference>
<sequence length="1498" mass="163968">IKRKSVIPGVTITQFVEELPDGCSAPDFERRPIPLTIQEGKTATFKAVVKGSPMPEVRWARAKGELGDADKYKMTYDRGINEHTLQVIKADPDDADSYRCFATNEYGEAMCAAVLIIIEVGFKKKAKKPTMEQDVGKSDPQDFRKMLKKRAPPPVQKQEKAVDEKVWELLMNADKKDYEKICLDHGITDFRWMLKKLQEMKKEQQDQQQQYVKEVIKLRHVEVNPEEGASFEVEMDLKNPNSKIYIYKDGELIQYSFDSGRKHYLRQLGKKYSFHVNDLEDSDAGIYKMTVEDVTIFTTELELMMIPVNFSSKLKELYCKEWDNAVFECTLTQPFPKVMWLFKGQPLTDSNKYEMSVSPDGLTHRLVVKEVRPVDKGGYTILAGIRSSSAWLNVEIEGDGDLSLRKRRKLGEEAGEENKGLQSGQVDYTDKENLRNLQKESSGADQDGLRAGEGDDLYGRGKGGKGGSGVGRGKGGKGGSGDLDGKGMGGIGGQDGPSGSNKDGRKGLQDSPLSGLRGSGKDDGSQWGASAGDGKDSLAGLHGAGKGEQSGLQDGLDGSGKDASRGLHGSLGGSGANQGGLNDREGLSGKDGSGASGQGKGSRDTNLKSRLGSGSGINEADGGDKYGKDGSDALAGGEGKMLGDRSGDRMTAGHGKGSSYGGQASGQDGLAGAGLQDGTDFGDAGLGGKGSSQRGQRTLHLISEPACRVSSGLADVQAGKGQAAEFCCMLTDDKEEGTWFKNGAKLISSQEGLTIRKEGSVHKLVIDCVQDTDSGKYRFEVMGLKCEAELYVEDPPAVDQDLLKKLAKEPLVVKAGHTVAVKVPFEGRQPIRASWYKDGDELVEDSRIRLEKAGNYARLSISKCSRKDSGDLKLKLKNESGVIEANMKITVLDKPLPPQGPVEVLENSATQISIKWKPPRDDGGRPVQHYTVEKQQVGRNTWLKVGEVNKGITTFTTDKVEHGKKYIFKIQAVSSEGISEPLKSDEVMAGTKAFPGAPDPPRIADTSSKSISLTWVAPQNTGGSRLVGYLVEKRKKGSSMWMEVNKELIPERKFTVTDVMEGLQYEFRVTAVNTSGPGEPSSPSEAVFAREPMKPPGQVKGLKLSDSSYTSISLQWGKPDSEEGGEVEGYFVEVRSGKEINWRQCNISPIRATNYTINDLEAMELYFLRVIAINDGGLGKPRELGTYVLAMPPPVRPRFTLDSGWKRYMTVKAGSSIRVNIPFQASPTPEVFWLKDNISLSKRATITNSEGISQLLIPSSERIDSGMYTIVLKSYFGQESFSFEIRVTDIPRPPGPIRLDENVPKTVTVSWDASPDEKHDDRLHYLVMKRDTDNMSWHMVTDLIFNNKYTVANIIPGHKYYFRVMAKNDMGVSDASETQEPWIIFREKDKFTMREPHYRKVDQSQAPRILVGLKPHVVLSGCDCCMSCAVRGSPKPQVTWYHNNKDVTEDPAYWSSDISGVCSLVICCVTSKDSGEYKVIAQNPLGKAVSSSRLIVTG</sequence>
<dbReference type="GO" id="GO:0005634">
    <property type="term" value="C:nucleus"/>
    <property type="evidence" value="ECO:0007669"/>
    <property type="project" value="UniProtKB-SubCell"/>
</dbReference>
<dbReference type="PRINTS" id="PR00014">
    <property type="entry name" value="FNTYPEIII"/>
</dbReference>
<feature type="domain" description="Ig-like" evidence="12">
    <location>
        <begin position="1197"/>
        <end position="1288"/>
    </location>
</feature>
<dbReference type="HOGENOM" id="CLU_006405_2_0_1"/>
<dbReference type="PROSITE" id="PS50835">
    <property type="entry name" value="IG_LIKE"/>
    <property type="match status" value="5"/>
</dbReference>
<evidence type="ECO:0000256" key="5">
    <source>
        <dbReference type="ARBA" id="ARBA00022737"/>
    </source>
</evidence>
<dbReference type="CDD" id="cd00063">
    <property type="entry name" value="FN3"/>
    <property type="match status" value="4"/>
</dbReference>
<name>H3AVM7_LATCH</name>
<feature type="compositionally biased region" description="Basic and acidic residues" evidence="11">
    <location>
        <begin position="622"/>
        <end position="631"/>
    </location>
</feature>
<dbReference type="InterPro" id="IPR013098">
    <property type="entry name" value="Ig_I-set"/>
</dbReference>
<evidence type="ECO:0000256" key="4">
    <source>
        <dbReference type="ARBA" id="ARBA00022490"/>
    </source>
</evidence>
<reference evidence="14" key="2">
    <citation type="submission" date="2025-08" db="UniProtKB">
        <authorList>
            <consortium name="Ensembl"/>
        </authorList>
    </citation>
    <scope>IDENTIFICATION</scope>
</reference>
<dbReference type="FunFam" id="2.60.40.10:FF:001438">
    <property type="entry name" value="Immunoglobulin-like and fibronectin type III domain-containing protein 1"/>
    <property type="match status" value="1"/>
</dbReference>
<comment type="subcellular location">
    <subcellularLocation>
        <location evidence="2">Cytoplasm</location>
        <location evidence="2">Myofibril</location>
        <location evidence="2">Sarcomere</location>
        <location evidence="2">Z line</location>
    </subcellularLocation>
    <subcellularLocation>
        <location evidence="1">Nucleus</location>
    </subcellularLocation>
</comment>
<evidence type="ECO:0000313" key="15">
    <source>
        <dbReference type="Proteomes" id="UP000008672"/>
    </source>
</evidence>
<dbReference type="Pfam" id="PF18362">
    <property type="entry name" value="THB"/>
    <property type="match status" value="1"/>
</dbReference>
<feature type="domain" description="Fibronectin type-III" evidence="13">
    <location>
        <begin position="1293"/>
        <end position="1388"/>
    </location>
</feature>
<feature type="compositionally biased region" description="Gly residues" evidence="11">
    <location>
        <begin position="654"/>
        <end position="672"/>
    </location>
</feature>
<evidence type="ECO:0000256" key="2">
    <source>
        <dbReference type="ARBA" id="ARBA00004216"/>
    </source>
</evidence>
<feature type="domain" description="Ig-like" evidence="12">
    <location>
        <begin position="307"/>
        <end position="380"/>
    </location>
</feature>
<evidence type="ECO:0000259" key="13">
    <source>
        <dbReference type="PROSITE" id="PS50853"/>
    </source>
</evidence>
<dbReference type="FunFam" id="2.60.40.10:FF:000617">
    <property type="entry name" value="Immunoglobulin-like and fibronectin type III domain-containing 1"/>
    <property type="match status" value="1"/>
</dbReference>
<feature type="domain" description="Fibronectin type-III" evidence="13">
    <location>
        <begin position="1095"/>
        <end position="1194"/>
    </location>
</feature>
<dbReference type="SUPFAM" id="SSF48726">
    <property type="entry name" value="Immunoglobulin"/>
    <property type="match status" value="7"/>
</dbReference>
<dbReference type="FunFam" id="2.60.40.10:FF:001097">
    <property type="entry name" value="Immunoglobulin-like and fibronectin type III domain-containing protein 1"/>
    <property type="match status" value="1"/>
</dbReference>
<dbReference type="SMART" id="SM00060">
    <property type="entry name" value="FN3"/>
    <property type="match status" value="4"/>
</dbReference>
<reference evidence="15" key="1">
    <citation type="submission" date="2011-08" db="EMBL/GenBank/DDBJ databases">
        <title>The draft genome of Latimeria chalumnae.</title>
        <authorList>
            <person name="Di Palma F."/>
            <person name="Alfoldi J."/>
            <person name="Johnson J."/>
            <person name="Berlin A."/>
            <person name="Gnerre S."/>
            <person name="Jaffe D."/>
            <person name="MacCallum I."/>
            <person name="Young S."/>
            <person name="Walker B.J."/>
            <person name="Lander E."/>
            <person name="Lindblad-Toh K."/>
        </authorList>
    </citation>
    <scope>NUCLEOTIDE SEQUENCE [LARGE SCALE GENOMIC DNA]</scope>
    <source>
        <strain evidence="15">Wild caught</strain>
    </source>
</reference>
<dbReference type="Ensembl" id="ENSLACT00000013795.1">
    <property type="protein sequence ID" value="ENSLACP00000013698.1"/>
    <property type="gene ID" value="ENSLACG00000012055.1"/>
</dbReference>
<dbReference type="Pfam" id="PF07679">
    <property type="entry name" value="I-set"/>
    <property type="match status" value="6"/>
</dbReference>
<dbReference type="InterPro" id="IPR003599">
    <property type="entry name" value="Ig_sub"/>
</dbReference>
<feature type="compositionally biased region" description="Gly residues" evidence="11">
    <location>
        <begin position="589"/>
        <end position="600"/>
    </location>
</feature>
<evidence type="ECO:0000313" key="14">
    <source>
        <dbReference type="Ensembl" id="ENSLACP00000013698.1"/>
    </source>
</evidence>
<evidence type="ECO:0000256" key="9">
    <source>
        <dbReference type="ARBA" id="ARBA00063480"/>
    </source>
</evidence>
<keyword evidence="4" id="KW-0963">Cytoplasm</keyword>
<dbReference type="Proteomes" id="UP000008672">
    <property type="component" value="Unassembled WGS sequence"/>
</dbReference>
<keyword evidence="6" id="KW-0175">Coiled coil</keyword>
<dbReference type="EMBL" id="AFYH01065407">
    <property type="status" value="NOT_ANNOTATED_CDS"/>
    <property type="molecule type" value="Genomic_DNA"/>
</dbReference>
<dbReference type="SMART" id="SM00409">
    <property type="entry name" value="IG"/>
    <property type="match status" value="7"/>
</dbReference>
<dbReference type="OMA" id="VGRNDWE"/>
<dbReference type="Pfam" id="PF00041">
    <property type="entry name" value="fn3"/>
    <property type="match status" value="4"/>
</dbReference>
<evidence type="ECO:0000256" key="1">
    <source>
        <dbReference type="ARBA" id="ARBA00004123"/>
    </source>
</evidence>
<comment type="subunit">
    <text evidence="9">Interacts with FLNC. Interacts with KY.</text>
</comment>
<evidence type="ECO:0000256" key="10">
    <source>
        <dbReference type="ARBA" id="ARBA00071158"/>
    </source>
</evidence>
<evidence type="ECO:0000256" key="11">
    <source>
        <dbReference type="SAM" id="MobiDB-lite"/>
    </source>
</evidence>
<dbReference type="FunFam" id="2.60.40.10:FF:001231">
    <property type="entry name" value="Immunoglobulin-like and fibronectin type III domain containing 1"/>
    <property type="match status" value="1"/>
</dbReference>
<dbReference type="InterPro" id="IPR003961">
    <property type="entry name" value="FN3_dom"/>
</dbReference>
<dbReference type="FunFam" id="2.60.40.10:FF:001232">
    <property type="entry name" value="Immunoglobulin-like and fibronectin type III domain-containing 1"/>
    <property type="match status" value="1"/>
</dbReference>
<dbReference type="Bgee" id="ENSLACG00000012055">
    <property type="expression patterns" value="Expressed in muscle tissue and 4 other cell types or tissues"/>
</dbReference>
<keyword evidence="15" id="KW-1185">Reference proteome</keyword>
<dbReference type="EMBL" id="AFYH01065408">
    <property type="status" value="NOT_ANNOTATED_CDS"/>
    <property type="molecule type" value="Genomic_DNA"/>
</dbReference>
<evidence type="ECO:0000256" key="6">
    <source>
        <dbReference type="ARBA" id="ARBA00023054"/>
    </source>
</evidence>
<feature type="compositionally biased region" description="Low complexity" evidence="11">
    <location>
        <begin position="1075"/>
        <end position="1085"/>
    </location>
</feature>